<dbReference type="RefSeq" id="WP_344803008.1">
    <property type="nucleotide sequence ID" value="NZ_BAABBO010000001.1"/>
</dbReference>
<feature type="transmembrane region" description="Helical" evidence="6">
    <location>
        <begin position="245"/>
        <end position="270"/>
    </location>
</feature>
<protein>
    <submittedName>
        <fullName evidence="7">Lysylphosphatidylglycerol synthase transmembrane domain-containing protein</fullName>
    </submittedName>
</protein>
<keyword evidence="3 6" id="KW-0812">Transmembrane</keyword>
<keyword evidence="8" id="KW-1185">Reference proteome</keyword>
<feature type="transmembrane region" description="Helical" evidence="6">
    <location>
        <begin position="131"/>
        <end position="150"/>
    </location>
</feature>
<feature type="transmembrane region" description="Helical" evidence="6">
    <location>
        <begin position="162"/>
        <end position="182"/>
    </location>
</feature>
<dbReference type="Pfam" id="PF03706">
    <property type="entry name" value="LPG_synthase_TM"/>
    <property type="match status" value="1"/>
</dbReference>
<dbReference type="PANTHER" id="PTHR40277:SF1">
    <property type="entry name" value="BLL5419 PROTEIN"/>
    <property type="match status" value="1"/>
</dbReference>
<comment type="caution">
    <text evidence="7">The sequence shown here is derived from an EMBL/GenBank/DDBJ whole genome shotgun (WGS) entry which is preliminary data.</text>
</comment>
<reference evidence="8" key="1">
    <citation type="journal article" date="2019" name="Int. J. Syst. Evol. Microbiol.">
        <title>The Global Catalogue of Microorganisms (GCM) 10K type strain sequencing project: providing services to taxonomists for standard genome sequencing and annotation.</title>
        <authorList>
            <consortium name="The Broad Institute Genomics Platform"/>
            <consortium name="The Broad Institute Genome Sequencing Center for Infectious Disease"/>
            <person name="Wu L."/>
            <person name="Ma J."/>
        </authorList>
    </citation>
    <scope>NUCLEOTIDE SEQUENCE [LARGE SCALE GENOMIC DNA]</scope>
    <source>
        <strain evidence="8">JCM 17555</strain>
    </source>
</reference>
<sequence length="318" mass="33852">MTTRPVFRLLFSLSLLLAVIAFSDLDAVQQQFVALGNDRKNGSAAAWIVLAIFATFPQYLLSARRWQLTAAQLDLNLPYGAALKAYYKATFFNQVLPGGVLGDVARAVEHGRHGSPDQRFSAWRAVAIERLAGQLVLIAAVCLAPPFVGFTGETASTSATSTGWWSVMAALALITLIVAAYNAAPRLAFVTKISAGLQTFTADLARAWLRPGLPVRQLALSLAVLVSYVLSYIALALAFGFDGDLLWLSSVILLVLLSMSLPLSVAGWGVREVSAAGLWLAGGQDPSAGVAIAVAYGLLNLGCSLPGLWFILRRRGMS</sequence>
<evidence type="ECO:0000256" key="3">
    <source>
        <dbReference type="ARBA" id="ARBA00022692"/>
    </source>
</evidence>
<dbReference type="InterPro" id="IPR022791">
    <property type="entry name" value="L-PG_synthase/AglD"/>
</dbReference>
<feature type="transmembrane region" description="Helical" evidence="6">
    <location>
        <begin position="189"/>
        <end position="209"/>
    </location>
</feature>
<evidence type="ECO:0000256" key="2">
    <source>
        <dbReference type="ARBA" id="ARBA00022475"/>
    </source>
</evidence>
<evidence type="ECO:0000313" key="8">
    <source>
        <dbReference type="Proteomes" id="UP001501337"/>
    </source>
</evidence>
<comment type="subcellular location">
    <subcellularLocation>
        <location evidence="1">Cell membrane</location>
        <topology evidence="1">Multi-pass membrane protein</topology>
    </subcellularLocation>
</comment>
<dbReference type="Proteomes" id="UP001501337">
    <property type="component" value="Unassembled WGS sequence"/>
</dbReference>
<feature type="transmembrane region" description="Helical" evidence="6">
    <location>
        <begin position="290"/>
        <end position="312"/>
    </location>
</feature>
<dbReference type="PANTHER" id="PTHR40277">
    <property type="entry name" value="BLL5419 PROTEIN"/>
    <property type="match status" value="1"/>
</dbReference>
<feature type="transmembrane region" description="Helical" evidence="6">
    <location>
        <begin position="215"/>
        <end position="238"/>
    </location>
</feature>
<evidence type="ECO:0000256" key="6">
    <source>
        <dbReference type="SAM" id="Phobius"/>
    </source>
</evidence>
<keyword evidence="2" id="KW-1003">Cell membrane</keyword>
<proteinExistence type="predicted"/>
<evidence type="ECO:0000256" key="5">
    <source>
        <dbReference type="ARBA" id="ARBA00023136"/>
    </source>
</evidence>
<name>A0ABP7NLZ8_9GAMM</name>
<keyword evidence="5 6" id="KW-0472">Membrane</keyword>
<evidence type="ECO:0000256" key="1">
    <source>
        <dbReference type="ARBA" id="ARBA00004651"/>
    </source>
</evidence>
<evidence type="ECO:0000313" key="7">
    <source>
        <dbReference type="EMBL" id="GAA3949104.1"/>
    </source>
</evidence>
<accession>A0ABP7NLZ8</accession>
<gene>
    <name evidence="7" type="ORF">GCM10022278_05380</name>
</gene>
<organism evidence="7 8">
    <name type="scientific">Allohahella marinimesophila</name>
    <dbReference type="NCBI Taxonomy" id="1054972"/>
    <lineage>
        <taxon>Bacteria</taxon>
        <taxon>Pseudomonadati</taxon>
        <taxon>Pseudomonadota</taxon>
        <taxon>Gammaproteobacteria</taxon>
        <taxon>Oceanospirillales</taxon>
        <taxon>Hahellaceae</taxon>
        <taxon>Allohahella</taxon>
    </lineage>
</organism>
<evidence type="ECO:0000256" key="4">
    <source>
        <dbReference type="ARBA" id="ARBA00022989"/>
    </source>
</evidence>
<keyword evidence="4 6" id="KW-1133">Transmembrane helix</keyword>
<feature type="transmembrane region" description="Helical" evidence="6">
    <location>
        <begin position="43"/>
        <end position="61"/>
    </location>
</feature>
<dbReference type="EMBL" id="BAABBO010000001">
    <property type="protein sequence ID" value="GAA3949104.1"/>
    <property type="molecule type" value="Genomic_DNA"/>
</dbReference>